<gene>
    <name evidence="1" type="ORF">BDN72DRAFT_786244</name>
</gene>
<evidence type="ECO:0000313" key="2">
    <source>
        <dbReference type="Proteomes" id="UP000308600"/>
    </source>
</evidence>
<name>A0ACD3BD50_9AGAR</name>
<protein>
    <submittedName>
        <fullName evidence="1">Uncharacterized protein</fullName>
    </submittedName>
</protein>
<sequence length="387" mass="43880">MPPSDRTTEFRQLLREKQAHVSQTRRPKPKSWRGEAERDDQVALGKKYLSEAHVILNHIITLTSMLASIRKPYLNIDSRSNALIRNSSRSIDLNNIETSWSNVRHLSNEERDQIDLQARVILKRCADRVKEMEALEKRRAELAARKSNPLARLIPARLLQDTSSAQSDFRAAHNSSITWYLNRRLAEASQHQKEMQEERVKRQLERTRTLGSGAAREASIRNAAEPSKSRSQSTSSWLGDASTNILAATLGAPSEKRSKAHTPIQAEVPTQSDDEDEEIELSASQIMQFETENATILRGVQDTLESVQQAESRLMDISALQMELVTHLTRQTELTDQLYEDAIATTATIEKGNVQLKEAKRRAKDSRLFILVFLVGASLSLLFLHYY</sequence>
<proteinExistence type="predicted"/>
<reference evidence="1 2" key="1">
    <citation type="journal article" date="2019" name="Nat. Ecol. Evol.">
        <title>Megaphylogeny resolves global patterns of mushroom evolution.</title>
        <authorList>
            <person name="Varga T."/>
            <person name="Krizsan K."/>
            <person name="Foldi C."/>
            <person name="Dima B."/>
            <person name="Sanchez-Garcia M."/>
            <person name="Sanchez-Ramirez S."/>
            <person name="Szollosi G.J."/>
            <person name="Szarkandi J.G."/>
            <person name="Papp V."/>
            <person name="Albert L."/>
            <person name="Andreopoulos W."/>
            <person name="Angelini C."/>
            <person name="Antonin V."/>
            <person name="Barry K.W."/>
            <person name="Bougher N.L."/>
            <person name="Buchanan P."/>
            <person name="Buyck B."/>
            <person name="Bense V."/>
            <person name="Catcheside P."/>
            <person name="Chovatia M."/>
            <person name="Cooper J."/>
            <person name="Damon W."/>
            <person name="Desjardin D."/>
            <person name="Finy P."/>
            <person name="Geml J."/>
            <person name="Haridas S."/>
            <person name="Hughes K."/>
            <person name="Justo A."/>
            <person name="Karasinski D."/>
            <person name="Kautmanova I."/>
            <person name="Kiss B."/>
            <person name="Kocsube S."/>
            <person name="Kotiranta H."/>
            <person name="LaButti K.M."/>
            <person name="Lechner B.E."/>
            <person name="Liimatainen K."/>
            <person name="Lipzen A."/>
            <person name="Lukacs Z."/>
            <person name="Mihaltcheva S."/>
            <person name="Morgado L.N."/>
            <person name="Niskanen T."/>
            <person name="Noordeloos M.E."/>
            <person name="Ohm R.A."/>
            <person name="Ortiz-Santana B."/>
            <person name="Ovrebo C."/>
            <person name="Racz N."/>
            <person name="Riley R."/>
            <person name="Savchenko A."/>
            <person name="Shiryaev A."/>
            <person name="Soop K."/>
            <person name="Spirin V."/>
            <person name="Szebenyi C."/>
            <person name="Tomsovsky M."/>
            <person name="Tulloss R.E."/>
            <person name="Uehling J."/>
            <person name="Grigoriev I.V."/>
            <person name="Vagvolgyi C."/>
            <person name="Papp T."/>
            <person name="Martin F.M."/>
            <person name="Miettinen O."/>
            <person name="Hibbett D.S."/>
            <person name="Nagy L.G."/>
        </authorList>
    </citation>
    <scope>NUCLEOTIDE SEQUENCE [LARGE SCALE GENOMIC DNA]</scope>
    <source>
        <strain evidence="1 2">NL-1719</strain>
    </source>
</reference>
<accession>A0ACD3BD50</accession>
<keyword evidence="2" id="KW-1185">Reference proteome</keyword>
<organism evidence="1 2">
    <name type="scientific">Pluteus cervinus</name>
    <dbReference type="NCBI Taxonomy" id="181527"/>
    <lineage>
        <taxon>Eukaryota</taxon>
        <taxon>Fungi</taxon>
        <taxon>Dikarya</taxon>
        <taxon>Basidiomycota</taxon>
        <taxon>Agaricomycotina</taxon>
        <taxon>Agaricomycetes</taxon>
        <taxon>Agaricomycetidae</taxon>
        <taxon>Agaricales</taxon>
        <taxon>Pluteineae</taxon>
        <taxon>Pluteaceae</taxon>
        <taxon>Pluteus</taxon>
    </lineage>
</organism>
<dbReference type="Proteomes" id="UP000308600">
    <property type="component" value="Unassembled WGS sequence"/>
</dbReference>
<dbReference type="EMBL" id="ML208261">
    <property type="protein sequence ID" value="TFK76003.1"/>
    <property type="molecule type" value="Genomic_DNA"/>
</dbReference>
<evidence type="ECO:0000313" key="1">
    <source>
        <dbReference type="EMBL" id="TFK76003.1"/>
    </source>
</evidence>